<name>A0A157Z5W5_9BURK</name>
<comment type="caution">
    <text evidence="3">The sequence shown here is derived from an EMBL/GenBank/DDBJ whole genome shotgun (WGS) entry which is preliminary data.</text>
</comment>
<dbReference type="RefSeq" id="WP_082862248.1">
    <property type="nucleotide sequence ID" value="NZ_FCOA02000001.1"/>
</dbReference>
<dbReference type="Proteomes" id="UP000054851">
    <property type="component" value="Unassembled WGS sequence"/>
</dbReference>
<dbReference type="Pfam" id="PF01381">
    <property type="entry name" value="HTH_3"/>
    <property type="match status" value="1"/>
</dbReference>
<evidence type="ECO:0000313" key="4">
    <source>
        <dbReference type="Proteomes" id="UP000054851"/>
    </source>
</evidence>
<gene>
    <name evidence="3" type="ORF">AWB79_00329</name>
</gene>
<evidence type="ECO:0000256" key="1">
    <source>
        <dbReference type="SAM" id="MobiDB-lite"/>
    </source>
</evidence>
<evidence type="ECO:0000259" key="2">
    <source>
        <dbReference type="PROSITE" id="PS50943"/>
    </source>
</evidence>
<dbReference type="STRING" id="1777140.AWB79_00329"/>
<dbReference type="SUPFAM" id="SSF47413">
    <property type="entry name" value="lambda repressor-like DNA-binding domains"/>
    <property type="match status" value="1"/>
</dbReference>
<dbReference type="InterPro" id="IPR001387">
    <property type="entry name" value="Cro/C1-type_HTH"/>
</dbReference>
<dbReference type="EMBL" id="FCOA02000001">
    <property type="protein sequence ID" value="SAK40813.1"/>
    <property type="molecule type" value="Genomic_DNA"/>
</dbReference>
<evidence type="ECO:0000313" key="3">
    <source>
        <dbReference type="EMBL" id="SAK40813.1"/>
    </source>
</evidence>
<dbReference type="GO" id="GO:0003677">
    <property type="term" value="F:DNA binding"/>
    <property type="evidence" value="ECO:0007669"/>
    <property type="project" value="InterPro"/>
</dbReference>
<reference evidence="3" key="1">
    <citation type="submission" date="2016-01" db="EMBL/GenBank/DDBJ databases">
        <authorList>
            <person name="Peeters C."/>
        </authorList>
    </citation>
    <scope>NUCLEOTIDE SEQUENCE</scope>
    <source>
        <strain evidence="3">LMG 29322</strain>
    </source>
</reference>
<dbReference type="InterPro" id="IPR010982">
    <property type="entry name" value="Lambda_DNA-bd_dom_sf"/>
</dbReference>
<feature type="domain" description="HTH cro/C1-type" evidence="2">
    <location>
        <begin position="50"/>
        <end position="110"/>
    </location>
</feature>
<dbReference type="SMART" id="SM00530">
    <property type="entry name" value="HTH_XRE"/>
    <property type="match status" value="1"/>
</dbReference>
<sequence length="110" mass="12152">MVKTRLQRLLEDRYDPAPHTDEDTQRMLADPEFKAACDALGPKYEALDSVLRARKEAGLTQAQIAERMGTTASAIARLEGSLASAKHSPRLETLHKYAAACGKRLRIAFV</sequence>
<protein>
    <submittedName>
        <fullName evidence="3">XRE family transcriptional regulator</fullName>
    </submittedName>
</protein>
<accession>A0A157Z5W5</accession>
<dbReference type="OrthoDB" id="2736385at2"/>
<dbReference type="AlphaFoldDB" id="A0A157Z5W5"/>
<dbReference type="PROSITE" id="PS50943">
    <property type="entry name" value="HTH_CROC1"/>
    <property type="match status" value="1"/>
</dbReference>
<feature type="compositionally biased region" description="Basic and acidic residues" evidence="1">
    <location>
        <begin position="8"/>
        <end position="27"/>
    </location>
</feature>
<organism evidence="3 4">
    <name type="scientific">Caballeronia hypogeia</name>
    <dbReference type="NCBI Taxonomy" id="1777140"/>
    <lineage>
        <taxon>Bacteria</taxon>
        <taxon>Pseudomonadati</taxon>
        <taxon>Pseudomonadota</taxon>
        <taxon>Betaproteobacteria</taxon>
        <taxon>Burkholderiales</taxon>
        <taxon>Burkholderiaceae</taxon>
        <taxon>Caballeronia</taxon>
    </lineage>
</organism>
<dbReference type="CDD" id="cd00093">
    <property type="entry name" value="HTH_XRE"/>
    <property type="match status" value="1"/>
</dbReference>
<keyword evidence="4" id="KW-1185">Reference proteome</keyword>
<proteinExistence type="predicted"/>
<dbReference type="Gene3D" id="1.10.260.40">
    <property type="entry name" value="lambda repressor-like DNA-binding domains"/>
    <property type="match status" value="1"/>
</dbReference>
<feature type="region of interest" description="Disordered" evidence="1">
    <location>
        <begin position="1"/>
        <end position="27"/>
    </location>
</feature>